<dbReference type="PANTHER" id="PTHR32309">
    <property type="entry name" value="TYROSINE-PROTEIN KINASE"/>
    <property type="match status" value="1"/>
</dbReference>
<evidence type="ECO:0000313" key="4">
    <source>
        <dbReference type="Proteomes" id="UP000014216"/>
    </source>
</evidence>
<name>S0G5M8_9BACT</name>
<feature type="coiled-coil region" evidence="1">
    <location>
        <begin position="312"/>
        <end position="370"/>
    </location>
</feature>
<reference evidence="3 4" key="1">
    <citation type="journal article" date="2013" name="Genome Announc.">
        <title>Draft Genome Sequence of Desulfotignum phosphitoxidans DSM 13687 Strain FiPS-3.</title>
        <authorList>
            <person name="Poehlein A."/>
            <person name="Daniel R."/>
            <person name="Simeonova D.D."/>
        </authorList>
    </citation>
    <scope>NUCLEOTIDE SEQUENCE [LARGE SCALE GENOMIC DNA]</scope>
    <source>
        <strain evidence="3 4">DSM 13687</strain>
    </source>
</reference>
<evidence type="ECO:0000313" key="3">
    <source>
        <dbReference type="EMBL" id="EMS79556.1"/>
    </source>
</evidence>
<feature type="transmembrane region" description="Helical" evidence="2">
    <location>
        <begin position="408"/>
        <end position="427"/>
    </location>
</feature>
<gene>
    <name evidence="3" type="ORF">Dpo_4c01030</name>
</gene>
<dbReference type="OrthoDB" id="2360475at2"/>
<dbReference type="AlphaFoldDB" id="S0G5M8"/>
<dbReference type="EMBL" id="APJX01000004">
    <property type="protein sequence ID" value="EMS79556.1"/>
    <property type="molecule type" value="Genomic_DNA"/>
</dbReference>
<keyword evidence="2" id="KW-1133">Transmembrane helix</keyword>
<keyword evidence="2" id="KW-0812">Transmembrane</keyword>
<sequence>MKRSNDYIRNFVTIFFAQKTAIFIVALVIIGGAFLYVVLYPPLYAATCSIILKGSITVKNPESIEAMPTDIAMMRENDIFSEIEIIKANVVSEKTADELISKGLIFENIVTEKDRKAAANRIMSNLTPSINPRTDTINIMVTWDDAEKARIILEVLVKQYFNYRSEIFKPREAENFFAEQLRKFSEELNQRENELMHLTMGMETPDSGIAMENNMRTLDSLEQQLLSLKQQYFDQKYKVDLMQKDIQSSDTSFFSYVGNPQLNDLSNMVMEIVRQRNIAARTFHPQSKKIQNYNKQIDAAFDGFKKEVTSFLAAEKSQLENISRKMQFIEDRIKKIRNENMSLYESSVRAKMLERQIDVLEDSYTTFNKRLEEAKISNTYQTSSLFTVSLLTRPEAGRTPVYPNKRKVMLLGILGGVIFGIAAGFTLEFFNHTFKTPEDVENNTDMVYIFSIPE</sequence>
<proteinExistence type="predicted"/>
<dbReference type="PANTHER" id="PTHR32309:SF31">
    <property type="entry name" value="CAPSULAR EXOPOLYSACCHARIDE FAMILY"/>
    <property type="match status" value="1"/>
</dbReference>
<comment type="caution">
    <text evidence="3">The sequence shown here is derived from an EMBL/GenBank/DDBJ whole genome shotgun (WGS) entry which is preliminary data.</text>
</comment>
<keyword evidence="1" id="KW-0175">Coiled coil</keyword>
<dbReference type="RefSeq" id="WP_006965793.1">
    <property type="nucleotide sequence ID" value="NZ_APJX01000004.1"/>
</dbReference>
<protein>
    <submittedName>
        <fullName evidence="3">Lipopolysaccharide biosynthesis protein</fullName>
    </submittedName>
</protein>
<keyword evidence="4" id="KW-1185">Reference proteome</keyword>
<evidence type="ECO:0000256" key="1">
    <source>
        <dbReference type="SAM" id="Coils"/>
    </source>
</evidence>
<dbReference type="InterPro" id="IPR050445">
    <property type="entry name" value="Bact_polysacc_biosynth/exp"/>
</dbReference>
<organism evidence="3 4">
    <name type="scientific">Desulfotignum phosphitoxidans DSM 13687</name>
    <dbReference type="NCBI Taxonomy" id="1286635"/>
    <lineage>
        <taxon>Bacteria</taxon>
        <taxon>Pseudomonadati</taxon>
        <taxon>Thermodesulfobacteriota</taxon>
        <taxon>Desulfobacteria</taxon>
        <taxon>Desulfobacterales</taxon>
        <taxon>Desulfobacteraceae</taxon>
        <taxon>Desulfotignum</taxon>
    </lineage>
</organism>
<evidence type="ECO:0000256" key="2">
    <source>
        <dbReference type="SAM" id="Phobius"/>
    </source>
</evidence>
<dbReference type="Proteomes" id="UP000014216">
    <property type="component" value="Unassembled WGS sequence"/>
</dbReference>
<feature type="transmembrane region" description="Helical" evidence="2">
    <location>
        <begin position="21"/>
        <end position="43"/>
    </location>
</feature>
<accession>S0G5M8</accession>
<keyword evidence="2" id="KW-0472">Membrane</keyword>